<accession>A0A0M3IM96</accession>
<keyword evidence="1" id="KW-1185">Reference proteome</keyword>
<protein>
    <submittedName>
        <fullName evidence="2">Cytochrome P450</fullName>
    </submittedName>
</protein>
<sequence>MKRLSVETASQTNMIILLKNESHIYEHPARPTKEIAVSTNHDHHFCLISAIFFSVFVLNRSSCSLTWKSPFYNSSSLQQIGMSQDFFGSRNPTTDSLWEKIEYYRFKRVPFAIINRRFLLNATIRQYL</sequence>
<dbReference type="Proteomes" id="UP000036681">
    <property type="component" value="Unplaced"/>
</dbReference>
<name>A0A0M3IM96_ASCLU</name>
<reference evidence="2" key="1">
    <citation type="submission" date="2017-02" db="UniProtKB">
        <authorList>
            <consortium name="WormBaseParasite"/>
        </authorList>
    </citation>
    <scope>IDENTIFICATION</scope>
</reference>
<dbReference type="AlphaFoldDB" id="A0A0M3IM96"/>
<proteinExistence type="predicted"/>
<evidence type="ECO:0000313" key="2">
    <source>
        <dbReference type="WBParaSite" id="ALUE_0001987401-mRNA-1"/>
    </source>
</evidence>
<evidence type="ECO:0000313" key="1">
    <source>
        <dbReference type="Proteomes" id="UP000036681"/>
    </source>
</evidence>
<dbReference type="WBParaSite" id="ALUE_0001987401-mRNA-1">
    <property type="protein sequence ID" value="ALUE_0001987401-mRNA-1"/>
    <property type="gene ID" value="ALUE_0001987401"/>
</dbReference>
<organism evidence="1 2">
    <name type="scientific">Ascaris lumbricoides</name>
    <name type="common">Giant roundworm</name>
    <dbReference type="NCBI Taxonomy" id="6252"/>
    <lineage>
        <taxon>Eukaryota</taxon>
        <taxon>Metazoa</taxon>
        <taxon>Ecdysozoa</taxon>
        <taxon>Nematoda</taxon>
        <taxon>Chromadorea</taxon>
        <taxon>Rhabditida</taxon>
        <taxon>Spirurina</taxon>
        <taxon>Ascaridomorpha</taxon>
        <taxon>Ascaridoidea</taxon>
        <taxon>Ascarididae</taxon>
        <taxon>Ascaris</taxon>
    </lineage>
</organism>